<accession>A0A2R8AF22</accession>
<reference evidence="2 3" key="1">
    <citation type="submission" date="2018-03" db="EMBL/GenBank/DDBJ databases">
        <authorList>
            <person name="Keele B.F."/>
        </authorList>
    </citation>
    <scope>NUCLEOTIDE SEQUENCE [LARGE SCALE GENOMIC DNA]</scope>
    <source>
        <strain evidence="2 3">CeCT 8812</strain>
    </source>
</reference>
<feature type="signal peptide" evidence="1">
    <location>
        <begin position="1"/>
        <end position="18"/>
    </location>
</feature>
<name>A0A2R8AF22_9RHOB</name>
<dbReference type="AlphaFoldDB" id="A0A2R8AF22"/>
<proteinExistence type="predicted"/>
<dbReference type="RefSeq" id="WP_108783489.1">
    <property type="nucleotide sequence ID" value="NZ_OMKW01000004.1"/>
</dbReference>
<organism evidence="2 3">
    <name type="scientific">Pontivivens insulae</name>
    <dbReference type="NCBI Taxonomy" id="1639689"/>
    <lineage>
        <taxon>Bacteria</taxon>
        <taxon>Pseudomonadati</taxon>
        <taxon>Pseudomonadota</taxon>
        <taxon>Alphaproteobacteria</taxon>
        <taxon>Rhodobacterales</taxon>
        <taxon>Paracoccaceae</taxon>
        <taxon>Pontivivens</taxon>
    </lineage>
</organism>
<keyword evidence="1" id="KW-0732">Signal</keyword>
<evidence type="ECO:0000313" key="3">
    <source>
        <dbReference type="Proteomes" id="UP000244932"/>
    </source>
</evidence>
<feature type="chain" id="PRO_5015356604" description="Outer membrane protein beta-barrel domain-containing protein" evidence="1">
    <location>
        <begin position="19"/>
        <end position="160"/>
    </location>
</feature>
<gene>
    <name evidence="2" type="ORF">POI8812_03130</name>
</gene>
<sequence length="160" mass="17593">MRMTALTIALLVVSPAAAQDRYLAVILGTEHFGTSTLNDFNPGLGIGWRSDGPWQFEQSVEGGVFWNSYEEVSPYLIYTLSDEVARPAEDWSIRLGGFAGIAYYDRLSQLLSAPNIEGYMPIAGLTAIARYQEQTDFRFTLLPAGAGVDAIVNFSVAQRF</sequence>
<dbReference type="Gene3D" id="2.40.160.20">
    <property type="match status" value="1"/>
</dbReference>
<protein>
    <recommendedName>
        <fullName evidence="4">Outer membrane protein beta-barrel domain-containing protein</fullName>
    </recommendedName>
</protein>
<dbReference type="OrthoDB" id="7658770at2"/>
<evidence type="ECO:0000256" key="1">
    <source>
        <dbReference type="SAM" id="SignalP"/>
    </source>
</evidence>
<dbReference type="EMBL" id="OMKW01000004">
    <property type="protein sequence ID" value="SPF30787.1"/>
    <property type="molecule type" value="Genomic_DNA"/>
</dbReference>
<dbReference type="Proteomes" id="UP000244932">
    <property type="component" value="Unassembled WGS sequence"/>
</dbReference>
<keyword evidence="3" id="KW-1185">Reference proteome</keyword>
<evidence type="ECO:0000313" key="2">
    <source>
        <dbReference type="EMBL" id="SPF30787.1"/>
    </source>
</evidence>
<evidence type="ECO:0008006" key="4">
    <source>
        <dbReference type="Google" id="ProtNLM"/>
    </source>
</evidence>